<evidence type="ECO:0000313" key="3">
    <source>
        <dbReference type="EMBL" id="TQV72041.1"/>
    </source>
</evidence>
<proteinExistence type="predicted"/>
<sequence length="171" mass="19690">MLTTTSFKNRLFYLGLIALFVLFAVYWLIYKEPSSINNLERRAFALNYSAFENGIRLANYQFIVRAANERSNTNKSIKINRLMFNNNGFPVANEDASSYRQSPSTVQDCRAIWQRVLGPLQPELSISAKESRYWVDITVDNICVYRNGRIDDQQIEYDAVKGLVSIVTINN</sequence>
<keyword evidence="1" id="KW-1133">Transmembrane helix</keyword>
<keyword evidence="4" id="KW-1185">Reference proteome</keyword>
<gene>
    <name evidence="2" type="ORF">FLL45_17335</name>
    <name evidence="3" type="ORF">FLL45_17615</name>
</gene>
<accession>A0A545T4A5</accession>
<evidence type="ECO:0000313" key="2">
    <source>
        <dbReference type="EMBL" id="TQV71988.1"/>
    </source>
</evidence>
<dbReference type="EMBL" id="VIKR01000005">
    <property type="protein sequence ID" value="TQV72041.1"/>
    <property type="molecule type" value="Genomic_DNA"/>
</dbReference>
<keyword evidence="1" id="KW-0812">Transmembrane</keyword>
<name>A0A545T4A5_9GAMM</name>
<feature type="transmembrane region" description="Helical" evidence="1">
    <location>
        <begin position="12"/>
        <end position="30"/>
    </location>
</feature>
<organism evidence="2 4">
    <name type="scientific">Aliikangiella marina</name>
    <dbReference type="NCBI Taxonomy" id="1712262"/>
    <lineage>
        <taxon>Bacteria</taxon>
        <taxon>Pseudomonadati</taxon>
        <taxon>Pseudomonadota</taxon>
        <taxon>Gammaproteobacteria</taxon>
        <taxon>Oceanospirillales</taxon>
        <taxon>Pleioneaceae</taxon>
        <taxon>Aliikangiella</taxon>
    </lineage>
</organism>
<dbReference type="AlphaFoldDB" id="A0A545T4A5"/>
<keyword evidence="1" id="KW-0472">Membrane</keyword>
<evidence type="ECO:0000313" key="4">
    <source>
        <dbReference type="Proteomes" id="UP000317839"/>
    </source>
</evidence>
<protein>
    <submittedName>
        <fullName evidence="2">Uncharacterized protein</fullName>
    </submittedName>
</protein>
<dbReference type="Proteomes" id="UP000317839">
    <property type="component" value="Unassembled WGS sequence"/>
</dbReference>
<comment type="caution">
    <text evidence="2">The sequence shown here is derived from an EMBL/GenBank/DDBJ whole genome shotgun (WGS) entry which is preliminary data.</text>
</comment>
<reference evidence="2 4" key="1">
    <citation type="submission" date="2019-06" db="EMBL/GenBank/DDBJ databases">
        <title>Draft genome of Aliikangiella marina GYP-15.</title>
        <authorList>
            <person name="Wang G."/>
        </authorList>
    </citation>
    <scope>NUCLEOTIDE SEQUENCE [LARGE SCALE GENOMIC DNA]</scope>
    <source>
        <strain evidence="2 4">GYP-15</strain>
    </source>
</reference>
<dbReference type="EMBL" id="VIKR01000005">
    <property type="protein sequence ID" value="TQV71988.1"/>
    <property type="molecule type" value="Genomic_DNA"/>
</dbReference>
<evidence type="ECO:0000256" key="1">
    <source>
        <dbReference type="SAM" id="Phobius"/>
    </source>
</evidence>
<dbReference type="RefSeq" id="WP_142943368.1">
    <property type="nucleotide sequence ID" value="NZ_VIKR01000005.1"/>
</dbReference>